<evidence type="ECO:0000256" key="5">
    <source>
        <dbReference type="ARBA" id="ARBA00022737"/>
    </source>
</evidence>
<dbReference type="Pfam" id="PF00005">
    <property type="entry name" value="ABC_tran"/>
    <property type="match status" value="2"/>
</dbReference>
<feature type="transmembrane region" description="Helical" evidence="11">
    <location>
        <begin position="1328"/>
        <end position="1352"/>
    </location>
</feature>
<evidence type="ECO:0000256" key="3">
    <source>
        <dbReference type="ARBA" id="ARBA00022448"/>
    </source>
</evidence>
<evidence type="ECO:0000256" key="11">
    <source>
        <dbReference type="SAM" id="Phobius"/>
    </source>
</evidence>
<dbReference type="OrthoDB" id="6493171at2759"/>
<feature type="transmembrane region" description="Helical" evidence="11">
    <location>
        <begin position="1281"/>
        <end position="1308"/>
    </location>
</feature>
<evidence type="ECO:0000256" key="7">
    <source>
        <dbReference type="ARBA" id="ARBA00022840"/>
    </source>
</evidence>
<feature type="compositionally biased region" description="Basic and acidic residues" evidence="10">
    <location>
        <begin position="1906"/>
        <end position="1917"/>
    </location>
</feature>
<dbReference type="Pfam" id="PF12698">
    <property type="entry name" value="ABC2_membrane_3"/>
    <property type="match status" value="2"/>
</dbReference>
<dbReference type="InterPro" id="IPR026082">
    <property type="entry name" value="ABCA"/>
</dbReference>
<keyword evidence="14" id="KW-1185">Reference proteome</keyword>
<sequence>MSADVEETYKKGPRRLSIFSPNINLVHPAPENNENTQSIHEDGSQSHEKIVHSAIPDTYMDTSSSNASVGSLGSRAIARSAERLEQVENPTATKSSKCSAMLHFWQRFSIICFSPIFVRHRNIFIVAFEGFNFAELTGESIVSHFRVKHADPNNHVLLMYTPVTNFTTAMMKSTMELLALDSYNRIDKKGLRPIGVIGTKSKVELVERALLHRKEQNGHGVPVGVSFEHDENDMHSVLKVPYDLTYTIYSFDESIHATADNYPFVEPPTSKLSLSAYVSSGFLGLQYAIDNAFIRMVMERQRRDAVKAETRNLDTSDDVDDLFDFLDDPDIELGPESVRAARSDPGSGGAPNANEPESKRRAAVTDPLELPEMKLKMFTFANWRNQRFRHLVSFSVSLGIVTAYSFMSFFIVRQIVQENTSGIKDLLQMHGLPHYIHWIILFFHALFFRSITSLFVVIGLETDYGYGPLVEAASTSLLFVFVLIHQLSLTFMNFFMATCIKSIHMCGVIAIFSGVVSFYAPETFAEMNLIGIYTNYGLAIIFPNWALRHVLQTIVDLESDKKGADWSNVWENNHVTNMVSVGTGMILLTGTGIVYFFMAAYHDMTGSSKLFPPSRKWYDFKELARQRRESKLHQEELHKDIAEGRATNFEKPAIYEEAEPDRKCFVHVRNLSKRYGKHKVALDSVNMNILHEEITVILGHTNSGKSTLMAILAGMMMPSSGYAIVKGYDVNFESSEARKYVGLCTQKLVAFNLLTVREHINLCYRLRGYSKKDCDRHCATLLQRMRLWTVRGLYPERLKTDEMRRLGISLALADAPKVLLLDEPTSQLDPTERREIWEIILSLRHHHTIILTTNYQQISINLLMDEAEFLADRVALLAHGRLICYGSIDFLKSNYDTGYFLKIEPISDVNRLDASGIMKIVHNHLGPDVPITTKRHTRIKDVDTLELELPANQRLKFADVCDELEEKKAALSISRYSIRQVSLNDIFIRICSSVAAQGAAADLYVRRDSVGEIRSALRCAYMKIPEPPEKSAMISGQRHQIYALLKKQWVVVKTSYHELLLYYFVPLLLIWIVVFQAKLFILPQQGNPSRALTMQAFETSGSHLVNDDLVIFHRTGQDSKVIAPYGVELPRKEQVITRIYEAIKMEPGLIGYNKEKHMAAFELRKMNADKRDKRFEFVGYFSSGALHSAPIVMNVMNNVYLRAAFPGDEDGRFMTLTTVNDPLPEVKPLPFEEDCGVTCTILALMMSFAIAFLSNSCIFLPMMERQNGVKHLQLMCGVHPVIYWVAIYIVDAAVMLVVVCIIVLIFAADYYRTFSSPELVVLCNYMCVWDAGAIWIICTLFLMWSGLMYGYFMSVAIPTKYNGYNFLAVFHLFLGILPTVILWEEKDYDDDETSAFFRNLFVVFVPPYTITSAFKNYFEVASKRGVSEYIKKVCDVSSVTGHEHFLHRGHYISERAEFAGVTQQDMQLAKCCARICLPVKSCYKAPAAFNASSETWMKTGGLLIMIERGVIQSWFQRIFSRFIEYKEQGYTIARKSRDVYQEKLAVVSKVKGGKKDVVSQEDVDLVCLDLTKSTSTRLLVRDFNLEVKTGQCIAILGGGGSGKTCIAKMIAGELMPTRGNCYIHNKNLFHNRKDYLSKIGYCPQKTACYTEFTGSQMCKLMGRLRGIPDALLDTHTVKWLSVFGLEEVAHDKCKHYAPGMRQRLGAAMALIGGPSIILLDEPTTNVDAFARERFWGVIEHLNRQGHTILLTTYSTDEAFALAEKVVVIAEGNMQCVGSPEYLQTKYGRGHTILIKLKHEIISSAELIAVTLPKVVEFKNKVLEAFAHIDLLDEHDDMIMYFLRDARFTWADVFRSVHALVDEYKTVVDGFEVAESEIEDIFIFMTNKYHELDKPRRSEPPTLMQEPKLKDMDVRGSGEQRQSLPVV</sequence>
<evidence type="ECO:0000256" key="9">
    <source>
        <dbReference type="ARBA" id="ARBA00023136"/>
    </source>
</evidence>
<dbReference type="PANTHER" id="PTHR19229:SF36">
    <property type="entry name" value="ATP-BINDING CASSETTE SUB-FAMILY A MEMBER 2"/>
    <property type="match status" value="1"/>
</dbReference>
<protein>
    <submittedName>
        <fullName evidence="13">ATP-binding cassette sub-family A member 3</fullName>
    </submittedName>
</protein>
<keyword evidence="7 13" id="KW-0067">ATP-binding</keyword>
<feature type="region of interest" description="Disordered" evidence="10">
    <location>
        <begin position="24"/>
        <end position="44"/>
    </location>
</feature>
<dbReference type="Gene3D" id="3.40.50.300">
    <property type="entry name" value="P-loop containing nucleotide triphosphate hydrolases"/>
    <property type="match status" value="2"/>
</dbReference>
<feature type="transmembrane region" description="Helical" evidence="11">
    <location>
        <begin position="578"/>
        <end position="601"/>
    </location>
</feature>
<accession>A0A1D2MK71</accession>
<dbReference type="GO" id="GO:0140359">
    <property type="term" value="F:ABC-type transporter activity"/>
    <property type="evidence" value="ECO:0007669"/>
    <property type="project" value="InterPro"/>
</dbReference>
<dbReference type="GO" id="GO:0016020">
    <property type="term" value="C:membrane"/>
    <property type="evidence" value="ECO:0007669"/>
    <property type="project" value="UniProtKB-SubCell"/>
</dbReference>
<keyword evidence="5" id="KW-0677">Repeat</keyword>
<feature type="transmembrane region" description="Helical" evidence="11">
    <location>
        <begin position="1241"/>
        <end position="1260"/>
    </location>
</feature>
<evidence type="ECO:0000259" key="12">
    <source>
        <dbReference type="PROSITE" id="PS50893"/>
    </source>
</evidence>
<comment type="similarity">
    <text evidence="2">Belongs to the ABC transporter superfamily. ABCA family.</text>
</comment>
<keyword evidence="6" id="KW-0547">Nucleotide-binding</keyword>
<dbReference type="InterPro" id="IPR013525">
    <property type="entry name" value="ABC2_TM"/>
</dbReference>
<dbReference type="EMBL" id="LJIJ01001020">
    <property type="protein sequence ID" value="ODM93331.1"/>
    <property type="molecule type" value="Genomic_DNA"/>
</dbReference>
<evidence type="ECO:0000256" key="1">
    <source>
        <dbReference type="ARBA" id="ARBA00004141"/>
    </source>
</evidence>
<evidence type="ECO:0000313" key="13">
    <source>
        <dbReference type="EMBL" id="ODM93331.1"/>
    </source>
</evidence>
<feature type="transmembrane region" description="Helical" evidence="11">
    <location>
        <begin position="435"/>
        <end position="460"/>
    </location>
</feature>
<evidence type="ECO:0000313" key="14">
    <source>
        <dbReference type="Proteomes" id="UP000094527"/>
    </source>
</evidence>
<dbReference type="GO" id="GO:0005524">
    <property type="term" value="F:ATP binding"/>
    <property type="evidence" value="ECO:0007669"/>
    <property type="project" value="UniProtKB-KW"/>
</dbReference>
<dbReference type="PROSITE" id="PS50893">
    <property type="entry name" value="ABC_TRANSPORTER_2"/>
    <property type="match status" value="2"/>
</dbReference>
<feature type="transmembrane region" description="Helical" evidence="11">
    <location>
        <begin position="527"/>
        <end position="547"/>
    </location>
</feature>
<reference evidence="13 14" key="1">
    <citation type="journal article" date="2016" name="Genome Biol. Evol.">
        <title>Gene Family Evolution Reflects Adaptation to Soil Environmental Stressors in the Genome of the Collembolan Orchesella cincta.</title>
        <authorList>
            <person name="Faddeeva-Vakhrusheva A."/>
            <person name="Derks M.F."/>
            <person name="Anvar S.Y."/>
            <person name="Agamennone V."/>
            <person name="Suring W."/>
            <person name="Smit S."/>
            <person name="van Straalen N.M."/>
            <person name="Roelofs D."/>
        </authorList>
    </citation>
    <scope>NUCLEOTIDE SEQUENCE [LARGE SCALE GENOMIC DNA]</scope>
    <source>
        <tissue evidence="13">Mixed pool</tissue>
    </source>
</reference>
<feature type="transmembrane region" description="Helical" evidence="11">
    <location>
        <begin position="391"/>
        <end position="415"/>
    </location>
</feature>
<keyword evidence="9 11" id="KW-0472">Membrane</keyword>
<comment type="caution">
    <text evidence="13">The sequence shown here is derived from an EMBL/GenBank/DDBJ whole genome shotgun (WGS) entry which is preliminary data.</text>
</comment>
<dbReference type="Proteomes" id="UP000094527">
    <property type="component" value="Unassembled WGS sequence"/>
</dbReference>
<feature type="domain" description="ABC transporter" evidence="12">
    <location>
        <begin position="666"/>
        <end position="904"/>
    </location>
</feature>
<dbReference type="STRING" id="48709.A0A1D2MK71"/>
<dbReference type="GO" id="GO:0016887">
    <property type="term" value="F:ATP hydrolysis activity"/>
    <property type="evidence" value="ECO:0007669"/>
    <property type="project" value="InterPro"/>
</dbReference>
<dbReference type="OMA" id="GRLICYG"/>
<feature type="region of interest" description="Disordered" evidence="10">
    <location>
        <begin position="1892"/>
        <end position="1926"/>
    </location>
</feature>
<dbReference type="GO" id="GO:0005319">
    <property type="term" value="F:lipid transporter activity"/>
    <property type="evidence" value="ECO:0007669"/>
    <property type="project" value="TreeGrafter"/>
</dbReference>
<feature type="transmembrane region" description="Helical" evidence="11">
    <location>
        <begin position="1364"/>
        <end position="1383"/>
    </location>
</feature>
<keyword evidence="4 11" id="KW-0812">Transmembrane</keyword>
<feature type="transmembrane region" description="Helical" evidence="11">
    <location>
        <begin position="472"/>
        <end position="496"/>
    </location>
</feature>
<evidence type="ECO:0000256" key="4">
    <source>
        <dbReference type="ARBA" id="ARBA00022692"/>
    </source>
</evidence>
<dbReference type="CDD" id="cd03263">
    <property type="entry name" value="ABC_subfamily_A"/>
    <property type="match status" value="1"/>
</dbReference>
<dbReference type="InterPro" id="IPR003439">
    <property type="entry name" value="ABC_transporter-like_ATP-bd"/>
</dbReference>
<dbReference type="PANTHER" id="PTHR19229">
    <property type="entry name" value="ATP-BINDING CASSETTE TRANSPORTER SUBFAMILY A ABCA"/>
    <property type="match status" value="1"/>
</dbReference>
<keyword evidence="8 11" id="KW-1133">Transmembrane helix</keyword>
<gene>
    <name evidence="13" type="ORF">Ocin01_13346</name>
</gene>
<organism evidence="13 14">
    <name type="scientific">Orchesella cincta</name>
    <name type="common">Springtail</name>
    <name type="synonym">Podura cincta</name>
    <dbReference type="NCBI Taxonomy" id="48709"/>
    <lineage>
        <taxon>Eukaryota</taxon>
        <taxon>Metazoa</taxon>
        <taxon>Ecdysozoa</taxon>
        <taxon>Arthropoda</taxon>
        <taxon>Hexapoda</taxon>
        <taxon>Collembola</taxon>
        <taxon>Entomobryomorpha</taxon>
        <taxon>Entomobryoidea</taxon>
        <taxon>Orchesellidae</taxon>
        <taxon>Orchesellinae</taxon>
        <taxon>Orchesella</taxon>
    </lineage>
</organism>
<evidence type="ECO:0000256" key="8">
    <source>
        <dbReference type="ARBA" id="ARBA00022989"/>
    </source>
</evidence>
<evidence type="ECO:0000256" key="2">
    <source>
        <dbReference type="ARBA" id="ARBA00008869"/>
    </source>
</evidence>
<dbReference type="InterPro" id="IPR027417">
    <property type="entry name" value="P-loop_NTPase"/>
</dbReference>
<evidence type="ECO:0000256" key="6">
    <source>
        <dbReference type="ARBA" id="ARBA00022741"/>
    </source>
</evidence>
<name>A0A1D2MK71_ORCCI</name>
<dbReference type="InterPro" id="IPR003593">
    <property type="entry name" value="AAA+_ATPase"/>
</dbReference>
<proteinExistence type="inferred from homology"/>
<keyword evidence="3" id="KW-0813">Transport</keyword>
<dbReference type="SUPFAM" id="SSF52540">
    <property type="entry name" value="P-loop containing nucleoside triphosphate hydrolases"/>
    <property type="match status" value="2"/>
</dbReference>
<evidence type="ECO:0000256" key="10">
    <source>
        <dbReference type="SAM" id="MobiDB-lite"/>
    </source>
</evidence>
<comment type="subcellular location">
    <subcellularLocation>
        <location evidence="1">Membrane</location>
        <topology evidence="1">Multi-pass membrane protein</topology>
    </subcellularLocation>
</comment>
<feature type="transmembrane region" description="Helical" evidence="11">
    <location>
        <begin position="1060"/>
        <end position="1081"/>
    </location>
</feature>
<feature type="transmembrane region" description="Helical" evidence="11">
    <location>
        <begin position="502"/>
        <end position="520"/>
    </location>
</feature>
<dbReference type="SMART" id="SM00382">
    <property type="entry name" value="AAA"/>
    <property type="match status" value="2"/>
</dbReference>
<feature type="region of interest" description="Disordered" evidence="10">
    <location>
        <begin position="337"/>
        <end position="363"/>
    </location>
</feature>
<feature type="domain" description="ABC transporter" evidence="12">
    <location>
        <begin position="1565"/>
        <end position="1795"/>
    </location>
</feature>